<dbReference type="GO" id="GO:0008766">
    <property type="term" value="F:UDP-N-acetylmuramoylalanyl-D-glutamyl-2,6-diaminopimelate-D-alanyl-D-alanine ligase activity"/>
    <property type="evidence" value="ECO:0007669"/>
    <property type="project" value="RHEA"/>
</dbReference>
<dbReference type="GO" id="GO:0008360">
    <property type="term" value="P:regulation of cell shape"/>
    <property type="evidence" value="ECO:0007669"/>
    <property type="project" value="UniProtKB-KW"/>
</dbReference>
<evidence type="ECO:0000256" key="6">
    <source>
        <dbReference type="RuleBase" id="RU004136"/>
    </source>
</evidence>
<dbReference type="GO" id="GO:0047480">
    <property type="term" value="F:UDP-N-acetylmuramoyl-tripeptide-D-alanyl-D-alanine ligase activity"/>
    <property type="evidence" value="ECO:0007669"/>
    <property type="project" value="UniProtKB-EC"/>
</dbReference>
<name>A0A4R3KI30_9BACI</name>
<dbReference type="InterPro" id="IPR004101">
    <property type="entry name" value="Mur_ligase_C"/>
</dbReference>
<feature type="domain" description="Mur ligase C-terminal" evidence="7">
    <location>
        <begin position="224"/>
        <end position="349"/>
    </location>
</feature>
<dbReference type="Pfam" id="PF02875">
    <property type="entry name" value="Mur_ligase_C"/>
    <property type="match status" value="1"/>
</dbReference>
<dbReference type="GO" id="GO:0005524">
    <property type="term" value="F:ATP binding"/>
    <property type="evidence" value="ECO:0007669"/>
    <property type="project" value="UniProtKB-KW"/>
</dbReference>
<dbReference type="EC" id="6.3.2.10" evidence="6"/>
<comment type="caution">
    <text evidence="9">The sequence shown here is derived from an EMBL/GenBank/DDBJ whole genome shotgun (WGS) entry which is preliminary data.</text>
</comment>
<evidence type="ECO:0000256" key="2">
    <source>
        <dbReference type="ARBA" id="ARBA00022618"/>
    </source>
</evidence>
<keyword evidence="2 6" id="KW-0132">Cell division</keyword>
<evidence type="ECO:0000313" key="9">
    <source>
        <dbReference type="EMBL" id="TCS83147.1"/>
    </source>
</evidence>
<evidence type="ECO:0000256" key="4">
    <source>
        <dbReference type="ARBA" id="ARBA00022840"/>
    </source>
</evidence>
<dbReference type="GO" id="GO:0005737">
    <property type="term" value="C:cytoplasm"/>
    <property type="evidence" value="ECO:0007669"/>
    <property type="project" value="UniProtKB-SubCell"/>
</dbReference>
<accession>A0A4R3KI30</accession>
<dbReference type="SUPFAM" id="SSF53244">
    <property type="entry name" value="MurD-like peptide ligases, peptide-binding domain"/>
    <property type="match status" value="1"/>
</dbReference>
<dbReference type="InterPro" id="IPR051046">
    <property type="entry name" value="MurCDEF_CellWall_CoF430Synth"/>
</dbReference>
<sequence length="369" mass="41319">MAKPLILNIPVVGITGSAGKTTTKEMTASVLQQKWKIFKTKGNANTYKNTLKYLKMIHPYHQAVVLEFGMLHSGGIRKHCQIIQPNIGIITNVGSAHIGNFNGKIEGIARAKSELIQHMKQTGTLILNADDKNSQLLQTKRFPGKIITIGINQQATYQAKNVKYVRSGMEFEVSLKGKKHRFYIPTFGIHNIYNALFAIAVADHLGFDAELIKRGLRGYTKPRRRLNVFTLPQGIQIIDDTYSANPHAMKAAIKVASDIGNKNKIAVLGTMLEMGNYSVKAHKDVGRFLAKHHFNYLYTFGKQAKYIADGAIEAGFPRSHIMTFLEKGKMHANLITKIKPNTTILIKGSHGMKMNETVHFLINYYKKRT</sequence>
<dbReference type="InterPro" id="IPR036615">
    <property type="entry name" value="Mur_ligase_C_dom_sf"/>
</dbReference>
<keyword evidence="5 6" id="KW-0131">Cell cycle</keyword>
<keyword evidence="6" id="KW-0961">Cell wall biogenesis/degradation</keyword>
<evidence type="ECO:0000313" key="10">
    <source>
        <dbReference type="Proteomes" id="UP000295788"/>
    </source>
</evidence>
<keyword evidence="1 9" id="KW-0436">Ligase</keyword>
<proteinExistence type="predicted"/>
<evidence type="ECO:0000259" key="8">
    <source>
        <dbReference type="Pfam" id="PF08245"/>
    </source>
</evidence>
<protein>
    <recommendedName>
        <fullName evidence="6">UDP-N-acetylmuramoyl-tripeptide--D-alanyl-D-alanine ligase</fullName>
        <ecNumber evidence="6">6.3.2.10</ecNumber>
    </recommendedName>
</protein>
<dbReference type="InterPro" id="IPR013221">
    <property type="entry name" value="Mur_ligase_cen"/>
</dbReference>
<comment type="subcellular location">
    <subcellularLocation>
        <location evidence="6">Cytoplasm</location>
    </subcellularLocation>
</comment>
<dbReference type="GO" id="GO:0071555">
    <property type="term" value="P:cell wall organization"/>
    <property type="evidence" value="ECO:0007669"/>
    <property type="project" value="UniProtKB-KW"/>
</dbReference>
<keyword evidence="3" id="KW-0547">Nucleotide-binding</keyword>
<comment type="pathway">
    <text evidence="6">Cell wall biogenesis; peptidoglycan biosynthesis.</text>
</comment>
<dbReference type="GO" id="GO:0009252">
    <property type="term" value="P:peptidoglycan biosynthetic process"/>
    <property type="evidence" value="ECO:0007669"/>
    <property type="project" value="UniProtKB-UniPathway"/>
</dbReference>
<dbReference type="Gene3D" id="3.90.190.20">
    <property type="entry name" value="Mur ligase, C-terminal domain"/>
    <property type="match status" value="1"/>
</dbReference>
<dbReference type="PANTHER" id="PTHR43024:SF1">
    <property type="entry name" value="UDP-N-ACETYLMURAMOYL-TRIPEPTIDE--D-ALANYL-D-ALANINE LIGASE"/>
    <property type="match status" value="1"/>
</dbReference>
<dbReference type="SUPFAM" id="SSF53623">
    <property type="entry name" value="MurD-like peptide ligases, catalytic domain"/>
    <property type="match status" value="1"/>
</dbReference>
<dbReference type="InterPro" id="IPR036565">
    <property type="entry name" value="Mur-like_cat_sf"/>
</dbReference>
<evidence type="ECO:0000256" key="5">
    <source>
        <dbReference type="ARBA" id="ARBA00023306"/>
    </source>
</evidence>
<keyword evidence="6" id="KW-0573">Peptidoglycan synthesis</keyword>
<gene>
    <name evidence="9" type="ORF">EDD72_10674</name>
</gene>
<comment type="catalytic activity">
    <reaction evidence="6">
        <text>D-alanyl-D-alanine + UDP-N-acetyl-alpha-D-muramoyl-L-alanyl-gamma-D-glutamyl-meso-2,6-diaminopimelate + ATP = UDP-N-acetyl-alpha-D-muramoyl-L-alanyl-gamma-D-glutamyl-meso-2,6-diaminopimeloyl-D-alanyl-D-alanine + ADP + phosphate + H(+)</text>
        <dbReference type="Rhea" id="RHEA:28374"/>
        <dbReference type="ChEBI" id="CHEBI:15378"/>
        <dbReference type="ChEBI" id="CHEBI:30616"/>
        <dbReference type="ChEBI" id="CHEBI:43474"/>
        <dbReference type="ChEBI" id="CHEBI:57822"/>
        <dbReference type="ChEBI" id="CHEBI:61386"/>
        <dbReference type="ChEBI" id="CHEBI:83905"/>
        <dbReference type="ChEBI" id="CHEBI:456216"/>
        <dbReference type="EC" id="6.3.2.10"/>
    </reaction>
</comment>
<dbReference type="Proteomes" id="UP000295788">
    <property type="component" value="Unassembled WGS sequence"/>
</dbReference>
<evidence type="ECO:0000256" key="3">
    <source>
        <dbReference type="ARBA" id="ARBA00022741"/>
    </source>
</evidence>
<evidence type="ECO:0000256" key="1">
    <source>
        <dbReference type="ARBA" id="ARBA00022598"/>
    </source>
</evidence>
<dbReference type="EMBL" id="SMAB01000006">
    <property type="protein sequence ID" value="TCS83147.1"/>
    <property type="molecule type" value="Genomic_DNA"/>
</dbReference>
<dbReference type="UniPathway" id="UPA00219"/>
<dbReference type="GO" id="GO:0051301">
    <property type="term" value="P:cell division"/>
    <property type="evidence" value="ECO:0007669"/>
    <property type="project" value="UniProtKB-KW"/>
</dbReference>
<dbReference type="AlphaFoldDB" id="A0A4R3KI30"/>
<comment type="function">
    <text evidence="6">Involved in cell wall formation. Catalyzes the final step in the synthesis of UDP-N-acetylmuramoyl-pentapeptide, the precursor of murein.</text>
</comment>
<keyword evidence="10" id="KW-1185">Reference proteome</keyword>
<dbReference type="InterPro" id="IPR005863">
    <property type="entry name" value="UDP-N-AcMur_synth"/>
</dbReference>
<dbReference type="PANTHER" id="PTHR43024">
    <property type="entry name" value="UDP-N-ACETYLMURAMOYL-TRIPEPTIDE--D-ALANYL-D-ALANINE LIGASE"/>
    <property type="match status" value="1"/>
</dbReference>
<organism evidence="9 10">
    <name type="scientific">Tepidibacillus fermentans</name>
    <dbReference type="NCBI Taxonomy" id="1281767"/>
    <lineage>
        <taxon>Bacteria</taxon>
        <taxon>Bacillati</taxon>
        <taxon>Bacillota</taxon>
        <taxon>Bacilli</taxon>
        <taxon>Bacillales</taxon>
        <taxon>Bacillaceae</taxon>
        <taxon>Tepidibacillus</taxon>
    </lineage>
</organism>
<evidence type="ECO:0000259" key="7">
    <source>
        <dbReference type="Pfam" id="PF02875"/>
    </source>
</evidence>
<feature type="domain" description="Mur ligase central" evidence="8">
    <location>
        <begin position="14"/>
        <end position="202"/>
    </location>
</feature>
<dbReference type="Pfam" id="PF08245">
    <property type="entry name" value="Mur_ligase_M"/>
    <property type="match status" value="1"/>
</dbReference>
<keyword evidence="6" id="KW-0133">Cell shape</keyword>
<dbReference type="NCBIfam" id="TIGR01143">
    <property type="entry name" value="murF"/>
    <property type="match status" value="1"/>
</dbReference>
<keyword evidence="4" id="KW-0067">ATP-binding</keyword>
<reference evidence="9 10" key="1">
    <citation type="submission" date="2019-03" db="EMBL/GenBank/DDBJ databases">
        <title>Genomic Encyclopedia of Type Strains, Phase IV (KMG-IV): sequencing the most valuable type-strain genomes for metagenomic binning, comparative biology and taxonomic classification.</title>
        <authorList>
            <person name="Goeker M."/>
        </authorList>
    </citation>
    <scope>NUCLEOTIDE SEQUENCE [LARGE SCALE GENOMIC DNA]</scope>
    <source>
        <strain evidence="9 10">DSM 23802</strain>
    </source>
</reference>
<dbReference type="Gene3D" id="3.40.1190.10">
    <property type="entry name" value="Mur-like, catalytic domain"/>
    <property type="match status" value="1"/>
</dbReference>